<protein>
    <submittedName>
        <fullName evidence="1">Uncharacterized protein</fullName>
    </submittedName>
</protein>
<dbReference type="AlphaFoldDB" id="A0AAW0GYR7"/>
<keyword evidence="2" id="KW-1185">Reference proteome</keyword>
<gene>
    <name evidence="1" type="ORF">QCA50_002214</name>
</gene>
<evidence type="ECO:0000313" key="1">
    <source>
        <dbReference type="EMBL" id="KAK7695026.1"/>
    </source>
</evidence>
<dbReference type="EMBL" id="JASBNA010000002">
    <property type="protein sequence ID" value="KAK7695026.1"/>
    <property type="molecule type" value="Genomic_DNA"/>
</dbReference>
<name>A0AAW0GYR7_9APHY</name>
<reference evidence="1 2" key="1">
    <citation type="submission" date="2022-09" db="EMBL/GenBank/DDBJ databases">
        <authorList>
            <person name="Palmer J.M."/>
        </authorList>
    </citation>
    <scope>NUCLEOTIDE SEQUENCE [LARGE SCALE GENOMIC DNA]</scope>
    <source>
        <strain evidence="1 2">DSM 7382</strain>
    </source>
</reference>
<evidence type="ECO:0000313" key="2">
    <source>
        <dbReference type="Proteomes" id="UP001385951"/>
    </source>
</evidence>
<proteinExistence type="predicted"/>
<organism evidence="1 2">
    <name type="scientific">Cerrena zonata</name>
    <dbReference type="NCBI Taxonomy" id="2478898"/>
    <lineage>
        <taxon>Eukaryota</taxon>
        <taxon>Fungi</taxon>
        <taxon>Dikarya</taxon>
        <taxon>Basidiomycota</taxon>
        <taxon>Agaricomycotina</taxon>
        <taxon>Agaricomycetes</taxon>
        <taxon>Polyporales</taxon>
        <taxon>Cerrenaceae</taxon>
        <taxon>Cerrena</taxon>
    </lineage>
</organism>
<sequence length="553" mass="62520">MPLGLGPKLLLTSFLFLGLGWLIVAWVDSDSLDTRLRSELERYKAIPERREASLSTLRGFDPGNQLYQRVGSKNIHSRKRPQTTAVILNWSRFENVRLISSLLCGEWLDSVIAEVFIWNNNPQKISRKDFEGTGCPRRKLRIYNSPANEFFQARFIACTHAYTPYCFIQDDDYLVSSSVIHSLVHRLSLDTHGHSIHLLPSHEHLTTSLRRIRVESTDPGRLSTIHTSPAWLGHGAILHRSEAVEFLQLLQHLNVSEPERKMADNYYSILSNQVPEIWFDQGIELGGGQPFTVGSEGDERNDRHMLRAAEYLTEIVESVSIQNDLKLPYIFLGDRLVRHSTNAVCGGLTCVLETTIDLLPSGMVHTAPHARDMLSIGNKNLEVLGLSGQRNYINYPPSFAVDGNPETYFQSIGDVKQGEMIMLDFISNVQVPQQNSLEMAWIVDTRTVQTLRESTFSFSLDGSKWVGSIGLSFHAWYLEDSIQVTAGTEPICHLLNLEDPTSHIAEEDIFECSISLHSRTVQAVRTQFTGSGGAQRGQWKVYEIWLRQKLLDT</sequence>
<dbReference type="Proteomes" id="UP001385951">
    <property type="component" value="Unassembled WGS sequence"/>
</dbReference>
<accession>A0AAW0GYR7</accession>
<comment type="caution">
    <text evidence="1">The sequence shown here is derived from an EMBL/GenBank/DDBJ whole genome shotgun (WGS) entry which is preliminary data.</text>
</comment>